<evidence type="ECO:0000256" key="7">
    <source>
        <dbReference type="ARBA" id="ARBA00023098"/>
    </source>
</evidence>
<evidence type="ECO:0000256" key="2">
    <source>
        <dbReference type="ARBA" id="ARBA00006146"/>
    </source>
</evidence>
<evidence type="ECO:0000313" key="12">
    <source>
        <dbReference type="Proteomes" id="UP001162031"/>
    </source>
</evidence>
<comment type="similarity">
    <text evidence="2 9">Belongs to the fatty acid desaturase type 1 family. DEGS subfamily.</text>
</comment>
<dbReference type="EC" id="1.14.19.17" evidence="3"/>
<evidence type="ECO:0000256" key="4">
    <source>
        <dbReference type="ARBA" id="ARBA00022692"/>
    </source>
</evidence>
<dbReference type="Pfam" id="PF08557">
    <property type="entry name" value="Lipid_DES"/>
    <property type="match status" value="1"/>
</dbReference>
<evidence type="ECO:0000256" key="8">
    <source>
        <dbReference type="ARBA" id="ARBA00023136"/>
    </source>
</evidence>
<dbReference type="GO" id="GO:0016020">
    <property type="term" value="C:membrane"/>
    <property type="evidence" value="ECO:0007669"/>
    <property type="project" value="UniProtKB-SubCell"/>
</dbReference>
<dbReference type="Pfam" id="PF00487">
    <property type="entry name" value="FA_desaturase"/>
    <property type="match status" value="1"/>
</dbReference>
<dbReference type="AlphaFoldDB" id="A0AAV0URP8"/>
<dbReference type="InterPro" id="IPR005804">
    <property type="entry name" value="FA_desaturase_dom"/>
</dbReference>
<dbReference type="PANTHER" id="PTHR12879">
    <property type="entry name" value="SPHINGOLIPID DELTA 4 DESATURASE/C-4 HYDROXYLASE PROTEIN DES2"/>
    <property type="match status" value="1"/>
</dbReference>
<dbReference type="InterPro" id="IPR013866">
    <property type="entry name" value="Sphingolipid_d4-desaturase_N"/>
</dbReference>
<evidence type="ECO:0000256" key="6">
    <source>
        <dbReference type="ARBA" id="ARBA00023002"/>
    </source>
</evidence>
<dbReference type="InterPro" id="IPR011388">
    <property type="entry name" value="DES1/DES2"/>
</dbReference>
<comment type="subcellular location">
    <subcellularLocation>
        <location evidence="1">Membrane</location>
        <topology evidence="1">Multi-pass membrane protein</topology>
    </subcellularLocation>
</comment>
<dbReference type="EMBL" id="CANTFL010001426">
    <property type="protein sequence ID" value="CAI5739597.1"/>
    <property type="molecule type" value="Genomic_DNA"/>
</dbReference>
<keyword evidence="8 9" id="KW-0472">Membrane</keyword>
<evidence type="ECO:0000313" key="11">
    <source>
        <dbReference type="EMBL" id="CAI5739597.1"/>
    </source>
</evidence>
<evidence type="ECO:0000256" key="5">
    <source>
        <dbReference type="ARBA" id="ARBA00022989"/>
    </source>
</evidence>
<keyword evidence="4" id="KW-0812">Transmembrane</keyword>
<keyword evidence="6 9" id="KW-0560">Oxidoreductase</keyword>
<protein>
    <recommendedName>
        <fullName evidence="3">sphingolipid 4-desaturase</fullName>
        <ecNumber evidence="3">1.14.19.17</ecNumber>
    </recommendedName>
</protein>
<keyword evidence="5" id="KW-1133">Transmembrane helix</keyword>
<dbReference type="PIRSF" id="PIRSF017228">
    <property type="entry name" value="Sphnglp_dlt4_des"/>
    <property type="match status" value="1"/>
</dbReference>
<dbReference type="GO" id="GO:0042284">
    <property type="term" value="F:sphingolipid delta-4 desaturase activity"/>
    <property type="evidence" value="ECO:0007669"/>
    <property type="project" value="UniProtKB-UniRule"/>
</dbReference>
<dbReference type="SMART" id="SM01269">
    <property type="entry name" value="Lipid_DES"/>
    <property type="match status" value="1"/>
</dbReference>
<evidence type="ECO:0000256" key="3">
    <source>
        <dbReference type="ARBA" id="ARBA00012021"/>
    </source>
</evidence>
<reference evidence="11" key="1">
    <citation type="submission" date="2022-12" db="EMBL/GenBank/DDBJ databases">
        <authorList>
            <person name="Webb A."/>
        </authorList>
    </citation>
    <scope>NUCLEOTIDE SEQUENCE</scope>
    <source>
        <strain evidence="11">Hp1</strain>
    </source>
</reference>
<keyword evidence="12" id="KW-1185">Reference proteome</keyword>
<dbReference type="Proteomes" id="UP001162031">
    <property type="component" value="Unassembled WGS sequence"/>
</dbReference>
<proteinExistence type="inferred from homology"/>
<sequence length="351" mass="39773">MCKVELSALPSMAPVEAQLVKPTFVRAFAPQGDFHWTPTDEPHATRRKLIMAKYPQVKQLFGHCPKTKYVVAATVGLQTYLALHAQHWSWPVYLGLLYVVSGTANHAMTMAMHEMAHNLGFRKPLHNKLLGLVANLPLAVPSATSFRRYHLDHHRYQGVDGVDVDVPTVLEGRYINTKLTKLAFVVLQLFFYASRPLVVNYKTPGAWEAINLAVCLSYNCLVYTYGGLSGLLYLLLGTVVGCGIHPVAGHFIAEHYEFVLGYETYSYYGVLNRVTFNVGYHNEHHDFPFIAGSRLHELRALAPEFYDNLPSHTSWVKVMYDYVMNDNINAFSRVKRLDPMKNVANQMLKRE</sequence>
<evidence type="ECO:0000256" key="9">
    <source>
        <dbReference type="PIRNR" id="PIRNR017228"/>
    </source>
</evidence>
<keyword evidence="7 9" id="KW-0443">Lipid metabolism</keyword>
<name>A0AAV0URP8_HYABA</name>
<evidence type="ECO:0000256" key="1">
    <source>
        <dbReference type="ARBA" id="ARBA00004141"/>
    </source>
</evidence>
<gene>
    <name evidence="11" type="ORF">HBR001_LOCUS7874</name>
</gene>
<feature type="domain" description="Sphingolipid delta4-desaturase N-terminal" evidence="10">
    <location>
        <begin position="29"/>
        <end position="67"/>
    </location>
</feature>
<dbReference type="GO" id="GO:0046513">
    <property type="term" value="P:ceramide biosynthetic process"/>
    <property type="evidence" value="ECO:0007669"/>
    <property type="project" value="TreeGrafter"/>
</dbReference>
<organism evidence="11 12">
    <name type="scientific">Hyaloperonospora brassicae</name>
    <name type="common">Brassica downy mildew</name>
    <name type="synonym">Peronospora brassicae</name>
    <dbReference type="NCBI Taxonomy" id="162125"/>
    <lineage>
        <taxon>Eukaryota</taxon>
        <taxon>Sar</taxon>
        <taxon>Stramenopiles</taxon>
        <taxon>Oomycota</taxon>
        <taxon>Peronosporomycetes</taxon>
        <taxon>Peronosporales</taxon>
        <taxon>Peronosporaceae</taxon>
        <taxon>Hyaloperonospora</taxon>
    </lineage>
</organism>
<accession>A0AAV0URP8</accession>
<dbReference type="PANTHER" id="PTHR12879:SF8">
    <property type="entry name" value="SPHINGOLIPID DELTA(4)-DESATURASE DES1"/>
    <property type="match status" value="1"/>
</dbReference>
<comment type="caution">
    <text evidence="11">The sequence shown here is derived from an EMBL/GenBank/DDBJ whole genome shotgun (WGS) entry which is preliminary data.</text>
</comment>
<evidence type="ECO:0000259" key="10">
    <source>
        <dbReference type="SMART" id="SM01269"/>
    </source>
</evidence>